<keyword evidence="1" id="KW-0472">Membrane</keyword>
<reference evidence="2" key="2">
    <citation type="submission" date="2018-03" db="EMBL/GenBank/DDBJ databases">
        <title>The Triticum urartu genome reveals the dynamic nature of wheat genome evolution.</title>
        <authorList>
            <person name="Ling H."/>
            <person name="Ma B."/>
            <person name="Shi X."/>
            <person name="Liu H."/>
            <person name="Dong L."/>
            <person name="Sun H."/>
            <person name="Cao Y."/>
            <person name="Gao Q."/>
            <person name="Zheng S."/>
            <person name="Li Y."/>
            <person name="Yu Y."/>
            <person name="Du H."/>
            <person name="Qi M."/>
            <person name="Li Y."/>
            <person name="Yu H."/>
            <person name="Cui Y."/>
            <person name="Wang N."/>
            <person name="Chen C."/>
            <person name="Wu H."/>
            <person name="Zhao Y."/>
            <person name="Zhang J."/>
            <person name="Li Y."/>
            <person name="Zhou W."/>
            <person name="Zhang B."/>
            <person name="Hu W."/>
            <person name="Eijk M."/>
            <person name="Tang J."/>
            <person name="Witsenboer H."/>
            <person name="Zhao S."/>
            <person name="Li Z."/>
            <person name="Zhang A."/>
            <person name="Wang D."/>
            <person name="Liang C."/>
        </authorList>
    </citation>
    <scope>NUCLEOTIDE SEQUENCE [LARGE SCALE GENOMIC DNA]</scope>
    <source>
        <strain evidence="2">cv. G1812</strain>
    </source>
</reference>
<reference evidence="2" key="3">
    <citation type="submission" date="2022-06" db="UniProtKB">
        <authorList>
            <consortium name="EnsemblPlants"/>
        </authorList>
    </citation>
    <scope>IDENTIFICATION</scope>
</reference>
<organism evidence="2 3">
    <name type="scientific">Triticum urartu</name>
    <name type="common">Red wild einkorn</name>
    <name type="synonym">Crithodium urartu</name>
    <dbReference type="NCBI Taxonomy" id="4572"/>
    <lineage>
        <taxon>Eukaryota</taxon>
        <taxon>Viridiplantae</taxon>
        <taxon>Streptophyta</taxon>
        <taxon>Embryophyta</taxon>
        <taxon>Tracheophyta</taxon>
        <taxon>Spermatophyta</taxon>
        <taxon>Magnoliopsida</taxon>
        <taxon>Liliopsida</taxon>
        <taxon>Poales</taxon>
        <taxon>Poaceae</taxon>
        <taxon>BOP clade</taxon>
        <taxon>Pooideae</taxon>
        <taxon>Triticodae</taxon>
        <taxon>Triticeae</taxon>
        <taxon>Triticinae</taxon>
        <taxon>Triticum</taxon>
    </lineage>
</organism>
<proteinExistence type="predicted"/>
<dbReference type="Gramene" id="TuG1812G0300002510.01.T01">
    <property type="protein sequence ID" value="TuG1812G0300002510.01.T01.cds465587"/>
    <property type="gene ID" value="TuG1812G0300002510.01"/>
</dbReference>
<keyword evidence="1" id="KW-1133">Transmembrane helix</keyword>
<keyword evidence="3" id="KW-1185">Reference proteome</keyword>
<accession>A0A8R7PTI1</accession>
<dbReference type="Proteomes" id="UP000015106">
    <property type="component" value="Chromosome 3"/>
</dbReference>
<dbReference type="EnsemblPlants" id="TuG1812G0300002510.01.T01">
    <property type="protein sequence ID" value="TuG1812G0300002510.01.T01.cds465587"/>
    <property type="gene ID" value="TuG1812G0300002510.01"/>
</dbReference>
<evidence type="ECO:0000313" key="2">
    <source>
        <dbReference type="EnsemblPlants" id="TuG1812G0300002510.01.T01.cds465587"/>
    </source>
</evidence>
<name>A0A8R7PTI1_TRIUA</name>
<feature type="transmembrane region" description="Helical" evidence="1">
    <location>
        <begin position="21"/>
        <end position="39"/>
    </location>
</feature>
<protein>
    <submittedName>
        <fullName evidence="2">Uncharacterized protein</fullName>
    </submittedName>
</protein>
<sequence length="40" mass="4818">MVVFMFDLVCSTLRNTIRERALHFFIYNWPVAIRFAIVLN</sequence>
<keyword evidence="1" id="KW-0812">Transmembrane</keyword>
<evidence type="ECO:0000313" key="3">
    <source>
        <dbReference type="Proteomes" id="UP000015106"/>
    </source>
</evidence>
<dbReference type="AlphaFoldDB" id="A0A8R7PTI1"/>
<reference evidence="3" key="1">
    <citation type="journal article" date="2013" name="Nature">
        <title>Draft genome of the wheat A-genome progenitor Triticum urartu.</title>
        <authorList>
            <person name="Ling H.Q."/>
            <person name="Zhao S."/>
            <person name="Liu D."/>
            <person name="Wang J."/>
            <person name="Sun H."/>
            <person name="Zhang C."/>
            <person name="Fan H."/>
            <person name="Li D."/>
            <person name="Dong L."/>
            <person name="Tao Y."/>
            <person name="Gao C."/>
            <person name="Wu H."/>
            <person name="Li Y."/>
            <person name="Cui Y."/>
            <person name="Guo X."/>
            <person name="Zheng S."/>
            <person name="Wang B."/>
            <person name="Yu K."/>
            <person name="Liang Q."/>
            <person name="Yang W."/>
            <person name="Lou X."/>
            <person name="Chen J."/>
            <person name="Feng M."/>
            <person name="Jian J."/>
            <person name="Zhang X."/>
            <person name="Luo G."/>
            <person name="Jiang Y."/>
            <person name="Liu J."/>
            <person name="Wang Z."/>
            <person name="Sha Y."/>
            <person name="Zhang B."/>
            <person name="Wu H."/>
            <person name="Tang D."/>
            <person name="Shen Q."/>
            <person name="Xue P."/>
            <person name="Zou S."/>
            <person name="Wang X."/>
            <person name="Liu X."/>
            <person name="Wang F."/>
            <person name="Yang Y."/>
            <person name="An X."/>
            <person name="Dong Z."/>
            <person name="Zhang K."/>
            <person name="Zhang X."/>
            <person name="Luo M.C."/>
            <person name="Dvorak J."/>
            <person name="Tong Y."/>
            <person name="Wang J."/>
            <person name="Yang H."/>
            <person name="Li Z."/>
            <person name="Wang D."/>
            <person name="Zhang A."/>
            <person name="Wang J."/>
        </authorList>
    </citation>
    <scope>NUCLEOTIDE SEQUENCE</scope>
    <source>
        <strain evidence="3">cv. G1812</strain>
    </source>
</reference>
<evidence type="ECO:0000256" key="1">
    <source>
        <dbReference type="SAM" id="Phobius"/>
    </source>
</evidence>